<comment type="caution">
    <text evidence="1">The sequence shown here is derived from an EMBL/GenBank/DDBJ whole genome shotgun (WGS) entry which is preliminary data.</text>
</comment>
<evidence type="ECO:0000313" key="1">
    <source>
        <dbReference type="EMBL" id="HII74559.1"/>
    </source>
</evidence>
<reference evidence="1" key="1">
    <citation type="journal article" date="2020" name="bioRxiv">
        <title>A rank-normalized archaeal taxonomy based on genome phylogeny resolves widespread incomplete and uneven classifications.</title>
        <authorList>
            <person name="Rinke C."/>
            <person name="Chuvochina M."/>
            <person name="Mussig A.J."/>
            <person name="Chaumeil P.-A."/>
            <person name="Waite D.W."/>
            <person name="Whitman W.B."/>
            <person name="Parks D.H."/>
            <person name="Hugenholtz P."/>
        </authorList>
    </citation>
    <scope>NUCLEOTIDE SEQUENCE</scope>
    <source>
        <strain evidence="1">UBA8838</strain>
    </source>
</reference>
<proteinExistence type="predicted"/>
<gene>
    <name evidence="1" type="ORF">HA332_09335</name>
</gene>
<protein>
    <submittedName>
        <fullName evidence="1">Uncharacterized protein</fullName>
    </submittedName>
</protein>
<sequence>MIVFKDVQWIDNDKFRLLIHGIEVTYRVEIKPGTLTQVILRCINYDSVCLLEIDTSKNKLVAIQCIGFEKDEVKKAIISKLAVQVPQSLRI</sequence>
<dbReference type="EMBL" id="DUJO01000047">
    <property type="protein sequence ID" value="HII74559.1"/>
    <property type="molecule type" value="Genomic_DNA"/>
</dbReference>
<name>A0A832TEP4_9CREN</name>
<evidence type="ECO:0000313" key="2">
    <source>
        <dbReference type="Proteomes" id="UP000646844"/>
    </source>
</evidence>
<accession>A0A832TEP4</accession>
<organism evidence="1 2">
    <name type="scientific">Sulfurisphaera tokodaii</name>
    <dbReference type="NCBI Taxonomy" id="111955"/>
    <lineage>
        <taxon>Archaea</taxon>
        <taxon>Thermoproteota</taxon>
        <taxon>Thermoprotei</taxon>
        <taxon>Sulfolobales</taxon>
        <taxon>Sulfolobaceae</taxon>
        <taxon>Sulfurisphaera</taxon>
    </lineage>
</organism>
<dbReference type="AlphaFoldDB" id="A0A832TEP4"/>
<dbReference type="Proteomes" id="UP000646844">
    <property type="component" value="Unassembled WGS sequence"/>
</dbReference>
<dbReference type="GeneID" id="1460533"/>
<dbReference type="RefSeq" id="WP_198429704.1">
    <property type="nucleotide sequence ID" value="NZ_BAABQO010000010.1"/>
</dbReference>